<evidence type="ECO:0000256" key="4">
    <source>
        <dbReference type="ARBA" id="ARBA00022801"/>
    </source>
</evidence>
<dbReference type="Pfam" id="PF01966">
    <property type="entry name" value="HD"/>
    <property type="match status" value="1"/>
</dbReference>
<sequence>MCAPDAIFDTKFVQKRYTQITAKKQAGKQVRSEISALLSAQNAAGRAAIEAALSEAPWSGMEAINSYCLLTDRIVDFAFKAATDILHPNPTPTKNEHLCVMAVGGYGRAEMAPFSDVDLLFLSPYKLSAWSESVVESMLYILWDMRLKIGHATRTIDECIKLGGEDQTIKTALLESRFLAGDQRLADQLDRKLWAKLFSGTAKNYVEEKLIERENRHIRQGGQRYMLEPNVKEGKGGLRDLQTMYWITKHVSHAQTTQAMVDQGYFTTSELTRFEEAHAFLWTVRCHLHLYNKRATEQLTFDAQVDIAKRLGYRDTDGLRGVESFMQDYFREATHVGDLTRVFLSMLEAQHVKDIPSIGKRLLDAMPWNRSSDDEDETPDGYNFVNNRLAIADDDAFLSDPLNIMRLFQEALRSDILIHPDAMRLMADNLHLIDDHVRNSPEAQRIFLELLLDYGNPERALRRMNELGVLGAFIPEFQRIIALMQFNNYHHYTVDEHTIQCISGLSKLELGDLKEDLPILTEVFKGKIDRKVLYVALLLHDIGKGLPEDHSIAGAKIAEQICPRLGLNEKETETVVWLVLNHLLMSDVAQKRDLSDPRTVINFAKDVKTTSRLNLLTALTVCDIRGVGPNTWNNWKAQLLRDLYRATRSSIKAGVDKIGVYNRVDEAKEQLQAKLTDWSRDDLEIEMERHYDPYWQGLDHQSHVTFANMLRDIGDEKLASEITPDVDRDATRACFVMQDHPGIFSRIAGALALVGANVVDARTYTSTDGFATAIFWIQDADEKPYQTTRIKRLRDMIQKTLLGEVVAKKELGDRDKFKKRERDFLVPTEITFDNEGSELYSIIEVDTRDRPALLHDLTRTLSNANIYIASAVIATYGAQAVDVFYVKDMFGMKIHSRDKQKTIIDRLTRAIEQGTQEALS</sequence>
<dbReference type="GO" id="GO:0008081">
    <property type="term" value="F:phosphoric diester hydrolase activity"/>
    <property type="evidence" value="ECO:0007669"/>
    <property type="project" value="UniProtKB-UniRule"/>
</dbReference>
<evidence type="ECO:0000256" key="3">
    <source>
        <dbReference type="ARBA" id="ARBA00022737"/>
    </source>
</evidence>
<evidence type="ECO:0000256" key="2">
    <source>
        <dbReference type="ARBA" id="ARBA00022695"/>
    </source>
</evidence>
<name>A0A2G5K6G8_9RHOB</name>
<dbReference type="SUPFAM" id="SSF81593">
    <property type="entry name" value="Nucleotidyltransferase substrate binding subunit/domain"/>
    <property type="match status" value="1"/>
</dbReference>
<evidence type="ECO:0000313" key="11">
    <source>
        <dbReference type="Proteomes" id="UP000231516"/>
    </source>
</evidence>
<comment type="catalytic activity">
    <reaction evidence="7">
        <text>[protein-PII]-uridylyl-L-tyrosine + H2O = [protein-PII]-L-tyrosine + UMP + H(+)</text>
        <dbReference type="Rhea" id="RHEA:48600"/>
        <dbReference type="Rhea" id="RHEA-COMP:12147"/>
        <dbReference type="Rhea" id="RHEA-COMP:12148"/>
        <dbReference type="ChEBI" id="CHEBI:15377"/>
        <dbReference type="ChEBI" id="CHEBI:15378"/>
        <dbReference type="ChEBI" id="CHEBI:46858"/>
        <dbReference type="ChEBI" id="CHEBI:57865"/>
        <dbReference type="ChEBI" id="CHEBI:90602"/>
    </reaction>
</comment>
<comment type="caution">
    <text evidence="7">Lacks conserved residue(s) required for the propagation of feature annotation.</text>
</comment>
<dbReference type="Gene3D" id="3.30.70.260">
    <property type="match status" value="1"/>
</dbReference>
<dbReference type="CDD" id="cd00077">
    <property type="entry name" value="HDc"/>
    <property type="match status" value="1"/>
</dbReference>
<dbReference type="Pfam" id="PF08335">
    <property type="entry name" value="GlnD_UR_UTase"/>
    <property type="match status" value="1"/>
</dbReference>
<dbReference type="SMART" id="SM00471">
    <property type="entry name" value="HDc"/>
    <property type="match status" value="1"/>
</dbReference>
<dbReference type="NCBIfam" id="TIGR01693">
    <property type="entry name" value="UTase_glnD"/>
    <property type="match status" value="1"/>
</dbReference>
<dbReference type="InterPro" id="IPR010043">
    <property type="entry name" value="UTase/UR"/>
</dbReference>
<dbReference type="PROSITE" id="PS51671">
    <property type="entry name" value="ACT"/>
    <property type="match status" value="2"/>
</dbReference>
<reference evidence="10 11" key="1">
    <citation type="submission" date="2016-08" db="EMBL/GenBank/DDBJ databases">
        <title>Draft genome of Amylibacter sp. strain 4G11.</title>
        <authorList>
            <person name="Wong S.-K."/>
            <person name="Hamasaki K."/>
            <person name="Yoshizawa S."/>
        </authorList>
    </citation>
    <scope>NUCLEOTIDE SEQUENCE [LARGE SCALE GENOMIC DNA]</scope>
    <source>
        <strain evidence="10 11">4G11</strain>
    </source>
</reference>
<dbReference type="Gene3D" id="1.10.3090.10">
    <property type="entry name" value="cca-adding enzyme, domain 2"/>
    <property type="match status" value="1"/>
</dbReference>
<evidence type="ECO:0000256" key="5">
    <source>
        <dbReference type="ARBA" id="ARBA00022842"/>
    </source>
</evidence>
<keyword evidence="11" id="KW-1185">Reference proteome</keyword>
<comment type="catalytic activity">
    <reaction evidence="7">
        <text>[protein-PII]-L-tyrosine + UTP = [protein-PII]-uridylyl-L-tyrosine + diphosphate</text>
        <dbReference type="Rhea" id="RHEA:13673"/>
        <dbReference type="Rhea" id="RHEA-COMP:12147"/>
        <dbReference type="Rhea" id="RHEA-COMP:12148"/>
        <dbReference type="ChEBI" id="CHEBI:33019"/>
        <dbReference type="ChEBI" id="CHEBI:46398"/>
        <dbReference type="ChEBI" id="CHEBI:46858"/>
        <dbReference type="ChEBI" id="CHEBI:90602"/>
        <dbReference type="EC" id="2.7.7.59"/>
    </reaction>
</comment>
<comment type="domain">
    <text evidence="7">Has four distinct domains: an N-terminal nucleotidyltransferase (NT) domain responsible for UTase activity, a central HD domain that encodes UR activity, and two C-terminal ACT domains that seem to have a role in glutamine sensing.</text>
</comment>
<dbReference type="NCBIfam" id="NF003467">
    <property type="entry name" value="PRK05092.1"/>
    <property type="match status" value="1"/>
</dbReference>
<dbReference type="Pfam" id="PF24931">
    <property type="entry name" value="ACT_ACR9_3rd"/>
    <property type="match status" value="1"/>
</dbReference>
<evidence type="ECO:0000256" key="1">
    <source>
        <dbReference type="ARBA" id="ARBA00022679"/>
    </source>
</evidence>
<keyword evidence="2 7" id="KW-0548">Nucleotidyltransferase</keyword>
<keyword evidence="6 7" id="KW-0511">Multifunctional enzyme</keyword>
<comment type="caution">
    <text evidence="10">The sequence shown here is derived from an EMBL/GenBank/DDBJ whole genome shotgun (WGS) entry which is preliminary data.</text>
</comment>
<dbReference type="PIRSF" id="PIRSF006288">
    <property type="entry name" value="PII_uridyltransf"/>
    <property type="match status" value="1"/>
</dbReference>
<dbReference type="InterPro" id="IPR002912">
    <property type="entry name" value="ACT_dom"/>
</dbReference>
<dbReference type="Pfam" id="PF01842">
    <property type="entry name" value="ACT"/>
    <property type="match status" value="1"/>
</dbReference>
<dbReference type="PANTHER" id="PTHR47320:SF1">
    <property type="entry name" value="BIFUNCTIONAL URIDYLYLTRANSFERASE_URIDYLYL-REMOVING ENZYME"/>
    <property type="match status" value="1"/>
</dbReference>
<evidence type="ECO:0000256" key="6">
    <source>
        <dbReference type="ARBA" id="ARBA00023268"/>
    </source>
</evidence>
<dbReference type="Proteomes" id="UP000231516">
    <property type="component" value="Unassembled WGS sequence"/>
</dbReference>
<evidence type="ECO:0000259" key="9">
    <source>
        <dbReference type="PROSITE" id="PS51831"/>
    </source>
</evidence>
<dbReference type="Gene3D" id="1.20.120.330">
    <property type="entry name" value="Nucleotidyltransferases domain 2"/>
    <property type="match status" value="1"/>
</dbReference>
<dbReference type="EMBL" id="MDGM01000012">
    <property type="protein sequence ID" value="PIB25025.1"/>
    <property type="molecule type" value="Genomic_DNA"/>
</dbReference>
<comment type="similarity">
    <text evidence="7">Belongs to the GlnD family.</text>
</comment>
<dbReference type="InterPro" id="IPR045865">
    <property type="entry name" value="ACT-like_dom_sf"/>
</dbReference>
<feature type="region of interest" description="Uridylyltransferase" evidence="7">
    <location>
        <begin position="1"/>
        <end position="367"/>
    </location>
</feature>
<feature type="domain" description="ACT" evidence="8">
    <location>
        <begin position="732"/>
        <end position="816"/>
    </location>
</feature>
<comment type="function">
    <text evidence="7">Modifies, by uridylylation and deuridylylation, the PII regulatory proteins (GlnB and homologs), in response to the nitrogen status of the cell that GlnD senses through the glutamine level. Under low glutamine levels, catalyzes the conversion of the PII proteins and UTP to PII-UMP and PPi, while under higher glutamine levels, GlnD hydrolyzes PII-UMP to PII and UMP (deuridylylation). Thus, controls uridylylation state and activity of the PII proteins, and plays an important role in the regulation of nitrogen metabolism.</text>
</comment>
<dbReference type="CDD" id="cd04900">
    <property type="entry name" value="ACT_UUR-like_1"/>
    <property type="match status" value="1"/>
</dbReference>
<dbReference type="GO" id="GO:0006808">
    <property type="term" value="P:regulation of nitrogen utilization"/>
    <property type="evidence" value="ECO:0007669"/>
    <property type="project" value="UniProtKB-UniRule"/>
</dbReference>
<keyword evidence="4 7" id="KW-0378">Hydrolase</keyword>
<dbReference type="GO" id="GO:0008773">
    <property type="term" value="F:[protein-PII] uridylyltransferase activity"/>
    <property type="evidence" value="ECO:0007669"/>
    <property type="project" value="UniProtKB-UniRule"/>
</dbReference>
<dbReference type="HAMAP" id="MF_00277">
    <property type="entry name" value="PII_uridylyl_transf"/>
    <property type="match status" value="1"/>
</dbReference>
<accession>A0A2G5K6G8</accession>
<evidence type="ECO:0000256" key="7">
    <source>
        <dbReference type="HAMAP-Rule" id="MF_00277"/>
    </source>
</evidence>
<dbReference type="SUPFAM" id="SSF81301">
    <property type="entry name" value="Nucleotidyltransferase"/>
    <property type="match status" value="1"/>
</dbReference>
<dbReference type="InterPro" id="IPR043519">
    <property type="entry name" value="NT_sf"/>
</dbReference>
<dbReference type="SUPFAM" id="SSF55021">
    <property type="entry name" value="ACT-like"/>
    <property type="match status" value="2"/>
</dbReference>
<dbReference type="EC" id="2.7.7.59" evidence="7"/>
<dbReference type="CDD" id="cd05401">
    <property type="entry name" value="NT_GlnE_GlnD_like"/>
    <property type="match status" value="1"/>
</dbReference>
<organism evidence="10 11">
    <name type="scientific">Paramylibacter kogurei</name>
    <dbReference type="NCBI Taxonomy" id="1889778"/>
    <lineage>
        <taxon>Bacteria</taxon>
        <taxon>Pseudomonadati</taxon>
        <taxon>Pseudomonadota</taxon>
        <taxon>Alphaproteobacteria</taxon>
        <taxon>Rhodobacterales</taxon>
        <taxon>Paracoccaceae</taxon>
        <taxon>Paramylibacter</taxon>
    </lineage>
</organism>
<comment type="activity regulation">
    <text evidence="7">Uridylyltransferase (UTase) activity is inhibited by glutamine, while glutamine activates uridylyl-removing (UR) activity.</text>
</comment>
<dbReference type="AlphaFoldDB" id="A0A2G5K6G8"/>
<dbReference type="InterPro" id="IPR013546">
    <property type="entry name" value="PII_UdlTrfase/GS_AdlTrfase"/>
</dbReference>
<dbReference type="EC" id="3.1.4.-" evidence="7"/>
<keyword evidence="3" id="KW-0677">Repeat</keyword>
<keyword evidence="1 7" id="KW-0808">Transferase</keyword>
<gene>
    <name evidence="7" type="primary">glnD</name>
    <name evidence="10" type="ORF">BFP76_01430</name>
</gene>
<feature type="domain" description="HD" evidence="9">
    <location>
        <begin position="494"/>
        <end position="616"/>
    </location>
</feature>
<comment type="cofactor">
    <cofactor evidence="7">
        <name>Mg(2+)</name>
        <dbReference type="ChEBI" id="CHEBI:18420"/>
    </cofactor>
</comment>
<feature type="domain" description="ACT" evidence="8">
    <location>
        <begin position="842"/>
        <end position="920"/>
    </location>
</feature>
<dbReference type="InterPro" id="IPR006674">
    <property type="entry name" value="HD_domain"/>
</dbReference>
<keyword evidence="5 7" id="KW-0460">Magnesium</keyword>
<dbReference type="CDD" id="cd04899">
    <property type="entry name" value="ACT_ACR-UUR-like_2"/>
    <property type="match status" value="1"/>
</dbReference>
<dbReference type="PROSITE" id="PS51831">
    <property type="entry name" value="HD"/>
    <property type="match status" value="1"/>
</dbReference>
<evidence type="ECO:0000313" key="10">
    <source>
        <dbReference type="EMBL" id="PIB25025.1"/>
    </source>
</evidence>
<dbReference type="Gene3D" id="3.30.460.10">
    <property type="entry name" value="Beta Polymerase, domain 2"/>
    <property type="match status" value="1"/>
</dbReference>
<dbReference type="PANTHER" id="PTHR47320">
    <property type="entry name" value="BIFUNCTIONAL URIDYLYLTRANSFERASE/URIDYLYL-REMOVING ENZYME"/>
    <property type="match status" value="1"/>
</dbReference>
<protein>
    <recommendedName>
        <fullName evidence="7">Bifunctional uridylyltransferase/uridylyl-removing enzyme</fullName>
        <shortName evidence="7">UTase/UR</shortName>
    </recommendedName>
    <alternativeName>
        <fullName evidence="7">Bifunctional [protein-PII] modification enzyme</fullName>
    </alternativeName>
    <alternativeName>
        <fullName evidence="7">Bifunctional nitrogen sensor protein</fullName>
    </alternativeName>
    <domain>
        <recommendedName>
            <fullName evidence="7">[Protein-PII] uridylyltransferase</fullName>
            <shortName evidence="7">PII uridylyltransferase</shortName>
            <shortName evidence="7">UTase</shortName>
            <ecNumber evidence="7">2.7.7.59</ecNumber>
        </recommendedName>
    </domain>
    <domain>
        <recommendedName>
            <fullName evidence="7">[Protein-PII]-UMP uridylyl-removing enzyme</fullName>
            <shortName evidence="7">UR</shortName>
            <ecNumber evidence="7">3.1.4.-</ecNumber>
        </recommendedName>
    </domain>
</protein>
<proteinExistence type="inferred from homology"/>
<dbReference type="SUPFAM" id="SSF81891">
    <property type="entry name" value="Poly A polymerase C-terminal region-like"/>
    <property type="match status" value="1"/>
</dbReference>
<evidence type="ECO:0000259" key="8">
    <source>
        <dbReference type="PROSITE" id="PS51671"/>
    </source>
</evidence>
<dbReference type="InterPro" id="IPR003607">
    <property type="entry name" value="HD/PDEase_dom"/>
</dbReference>